<dbReference type="Proteomes" id="UP000789702">
    <property type="component" value="Unassembled WGS sequence"/>
</dbReference>
<name>A0ACA9P1S3_9GLOM</name>
<sequence>MENLIPNDSASSISNDSTSSTSNNSTSNIPNDSTSSTPNNSISSISNDSTSCTLNNSISSIPNDSTSSTPNNSTSKDVDNSIVDMVVATGISFNVLNNPFFHRMTKNLHYITYLYKIPHPTTISQHLTGNIFDSRLKFIKDILAKTSEKISLMCNRWYSTIHKCHYTVITGSWMGDNWKIVNIVLSFQKTGQTANEIILAIMNTLKNYSIGKKYLHL</sequence>
<evidence type="ECO:0000313" key="2">
    <source>
        <dbReference type="Proteomes" id="UP000789702"/>
    </source>
</evidence>
<keyword evidence="2" id="KW-1185">Reference proteome</keyword>
<organism evidence="1 2">
    <name type="scientific">Dentiscutata heterogama</name>
    <dbReference type="NCBI Taxonomy" id="1316150"/>
    <lineage>
        <taxon>Eukaryota</taxon>
        <taxon>Fungi</taxon>
        <taxon>Fungi incertae sedis</taxon>
        <taxon>Mucoromycota</taxon>
        <taxon>Glomeromycotina</taxon>
        <taxon>Glomeromycetes</taxon>
        <taxon>Diversisporales</taxon>
        <taxon>Gigasporaceae</taxon>
        <taxon>Dentiscutata</taxon>
    </lineage>
</organism>
<reference evidence="1" key="1">
    <citation type="submission" date="2021-06" db="EMBL/GenBank/DDBJ databases">
        <authorList>
            <person name="Kallberg Y."/>
            <person name="Tangrot J."/>
            <person name="Rosling A."/>
        </authorList>
    </citation>
    <scope>NUCLEOTIDE SEQUENCE</scope>
    <source>
        <strain evidence="1">IL203A</strain>
    </source>
</reference>
<comment type="caution">
    <text evidence="1">The sequence shown here is derived from an EMBL/GenBank/DDBJ whole genome shotgun (WGS) entry which is preliminary data.</text>
</comment>
<evidence type="ECO:0000313" key="1">
    <source>
        <dbReference type="EMBL" id="CAG8680861.1"/>
    </source>
</evidence>
<accession>A0ACA9P1S3</accession>
<dbReference type="EMBL" id="CAJVPU010021353">
    <property type="protein sequence ID" value="CAG8680861.1"/>
    <property type="molecule type" value="Genomic_DNA"/>
</dbReference>
<proteinExistence type="predicted"/>
<protein>
    <submittedName>
        <fullName evidence="1">12931_t:CDS:1</fullName>
    </submittedName>
</protein>
<gene>
    <name evidence="1" type="ORF">DHETER_LOCUS10645</name>
</gene>